<reference evidence="1 2" key="1">
    <citation type="journal article" date="2021" name="bioRxiv">
        <title>Chromosome-scale and haplotype-resolved genome assembly of a tetraploid potato cultivar.</title>
        <authorList>
            <person name="Sun H."/>
            <person name="Jiao W.-B."/>
            <person name="Krause K."/>
            <person name="Campoy J.A."/>
            <person name="Goel M."/>
            <person name="Folz-Donahue K."/>
            <person name="Kukat C."/>
            <person name="Huettel B."/>
            <person name="Schneeberger K."/>
        </authorList>
    </citation>
    <scope>NUCLEOTIDE SEQUENCE [LARGE SCALE GENOMIC DNA]</scope>
    <source>
        <strain evidence="1">SolTubOtavaFocal</strain>
        <tissue evidence="1">Leaves</tissue>
    </source>
</reference>
<accession>A0ABQ7TSZ9</accession>
<evidence type="ECO:0000313" key="2">
    <source>
        <dbReference type="Proteomes" id="UP000826656"/>
    </source>
</evidence>
<dbReference type="EMBL" id="JAIVGD010000028">
    <property type="protein sequence ID" value="KAH0737665.1"/>
    <property type="molecule type" value="Genomic_DNA"/>
</dbReference>
<gene>
    <name evidence="1" type="ORF">KY290_036370</name>
</gene>
<name>A0ABQ7TSZ9_SOLTU</name>
<protein>
    <submittedName>
        <fullName evidence="1">Uncharacterized protein</fullName>
    </submittedName>
</protein>
<sequence>MNLEVDIWWRGWLEASVESVDCARVNEVTQLEELLHGAITVNVGEHTEGEGPAVMTRFEVTYGKKDLSKTT</sequence>
<organism evidence="1 2">
    <name type="scientific">Solanum tuberosum</name>
    <name type="common">Potato</name>
    <dbReference type="NCBI Taxonomy" id="4113"/>
    <lineage>
        <taxon>Eukaryota</taxon>
        <taxon>Viridiplantae</taxon>
        <taxon>Streptophyta</taxon>
        <taxon>Embryophyta</taxon>
        <taxon>Tracheophyta</taxon>
        <taxon>Spermatophyta</taxon>
        <taxon>Magnoliopsida</taxon>
        <taxon>eudicotyledons</taxon>
        <taxon>Gunneridae</taxon>
        <taxon>Pentapetalae</taxon>
        <taxon>asterids</taxon>
        <taxon>lamiids</taxon>
        <taxon>Solanales</taxon>
        <taxon>Solanaceae</taxon>
        <taxon>Solanoideae</taxon>
        <taxon>Solaneae</taxon>
        <taxon>Solanum</taxon>
    </lineage>
</organism>
<dbReference type="Proteomes" id="UP000826656">
    <property type="component" value="Unassembled WGS sequence"/>
</dbReference>
<proteinExistence type="predicted"/>
<evidence type="ECO:0000313" key="1">
    <source>
        <dbReference type="EMBL" id="KAH0737665.1"/>
    </source>
</evidence>
<comment type="caution">
    <text evidence="1">The sequence shown here is derived from an EMBL/GenBank/DDBJ whole genome shotgun (WGS) entry which is preliminary data.</text>
</comment>
<keyword evidence="2" id="KW-1185">Reference proteome</keyword>